<gene>
    <name evidence="2" type="ORF">SAMN06295984_2732</name>
</gene>
<proteinExistence type="predicted"/>
<evidence type="ECO:0008006" key="4">
    <source>
        <dbReference type="Google" id="ProtNLM"/>
    </source>
</evidence>
<evidence type="ECO:0000313" key="2">
    <source>
        <dbReference type="EMBL" id="SMQ77324.1"/>
    </source>
</evidence>
<dbReference type="GeneID" id="303003046"/>
<evidence type="ECO:0000313" key="3">
    <source>
        <dbReference type="Proteomes" id="UP000194469"/>
    </source>
</evidence>
<accession>A0A1Y6FQT5</accession>
<keyword evidence="1" id="KW-0472">Membrane</keyword>
<dbReference type="EMBL" id="FXWL01000002">
    <property type="protein sequence ID" value="SMQ77324.1"/>
    <property type="molecule type" value="Genomic_DNA"/>
</dbReference>
<dbReference type="AlphaFoldDB" id="A0A1Y6FQT5"/>
<keyword evidence="1" id="KW-1133">Transmembrane helix</keyword>
<feature type="transmembrane region" description="Helical" evidence="1">
    <location>
        <begin position="92"/>
        <end position="116"/>
    </location>
</feature>
<reference evidence="3" key="1">
    <citation type="submission" date="2017-04" db="EMBL/GenBank/DDBJ databases">
        <authorList>
            <person name="Varghese N."/>
            <person name="Submissions S."/>
        </authorList>
    </citation>
    <scope>NUCLEOTIDE SEQUENCE [LARGE SCALE GENOMIC DNA]</scope>
    <source>
        <strain evidence="3">UI2</strain>
    </source>
</reference>
<name>A0A1Y6FQT5_9SPHN</name>
<keyword evidence="3" id="KW-1185">Reference proteome</keyword>
<sequence>MTPLARRSPFLFAWALCGTLDILYAAAWSVLAGSDPGRMLRGVAKGPFGDGAADWGAAGALAGLATHYAIMAAMVGVWFAAAARIPALRRPWWLSGTLYGVILYLVMNAIVLPLRFGAPFPPADLAKGAIALFPHIAFIGLPLAWLSMRQENDR</sequence>
<dbReference type="Proteomes" id="UP000194469">
    <property type="component" value="Unassembled WGS sequence"/>
</dbReference>
<dbReference type="RefSeq" id="WP_086457503.1">
    <property type="nucleotide sequence ID" value="NZ_FXWL01000002.1"/>
</dbReference>
<keyword evidence="1" id="KW-0812">Transmembrane</keyword>
<feature type="transmembrane region" description="Helical" evidence="1">
    <location>
        <begin position="56"/>
        <end position="80"/>
    </location>
</feature>
<evidence type="ECO:0000256" key="1">
    <source>
        <dbReference type="SAM" id="Phobius"/>
    </source>
</evidence>
<feature type="transmembrane region" description="Helical" evidence="1">
    <location>
        <begin position="128"/>
        <end position="148"/>
    </location>
</feature>
<organism evidence="2 3">
    <name type="scientific">Sphingopyxis terrae subsp. ummariensis</name>
    <dbReference type="NCBI Taxonomy" id="429001"/>
    <lineage>
        <taxon>Bacteria</taxon>
        <taxon>Pseudomonadati</taxon>
        <taxon>Pseudomonadota</taxon>
        <taxon>Alphaproteobacteria</taxon>
        <taxon>Sphingomonadales</taxon>
        <taxon>Sphingomonadaceae</taxon>
        <taxon>Sphingopyxis</taxon>
    </lineage>
</organism>
<protein>
    <recommendedName>
        <fullName evidence="4">DUF1440 domain-containing protein</fullName>
    </recommendedName>
</protein>